<dbReference type="KEGG" id="mng:MNEG_2996"/>
<dbReference type="RefSeq" id="XP_013903977.1">
    <property type="nucleotide sequence ID" value="XM_014048523.1"/>
</dbReference>
<dbReference type="GeneID" id="25735874"/>
<gene>
    <name evidence="1" type="ORF">MNEG_2996</name>
</gene>
<keyword evidence="2" id="KW-1185">Reference proteome</keyword>
<accession>A0A0D2K372</accession>
<protein>
    <submittedName>
        <fullName evidence="1">Uncharacterized protein</fullName>
    </submittedName>
</protein>
<dbReference type="EMBL" id="KK100580">
    <property type="protein sequence ID" value="KIZ04958.1"/>
    <property type="molecule type" value="Genomic_DNA"/>
</dbReference>
<evidence type="ECO:0000313" key="2">
    <source>
        <dbReference type="Proteomes" id="UP000054498"/>
    </source>
</evidence>
<dbReference type="AlphaFoldDB" id="A0A0D2K372"/>
<evidence type="ECO:0000313" key="1">
    <source>
        <dbReference type="EMBL" id="KIZ04958.1"/>
    </source>
</evidence>
<dbReference type="Proteomes" id="UP000054498">
    <property type="component" value="Unassembled WGS sequence"/>
</dbReference>
<name>A0A0D2K372_9CHLO</name>
<sequence length="141" mass="15432">MSVTVNVPDLGAHVKEVRKYIDETSKLLQPAIIKALKPEFPTWSIEEGTHEVPTVTVNLPASNVEASEFIPTLDLSELPRDKNGLPTFNISHLGLPSVQKVLGAFDAHAYLGNLGIPTDPKVINQTIDYIQGQLLDKPKEP</sequence>
<proteinExistence type="predicted"/>
<reference evidence="1 2" key="1">
    <citation type="journal article" date="2013" name="BMC Genomics">
        <title>Reconstruction of the lipid metabolism for the microalga Monoraphidium neglectum from its genome sequence reveals characteristics suitable for biofuel production.</title>
        <authorList>
            <person name="Bogen C."/>
            <person name="Al-Dilaimi A."/>
            <person name="Albersmeier A."/>
            <person name="Wichmann J."/>
            <person name="Grundmann M."/>
            <person name="Rupp O."/>
            <person name="Lauersen K.J."/>
            <person name="Blifernez-Klassen O."/>
            <person name="Kalinowski J."/>
            <person name="Goesmann A."/>
            <person name="Mussgnug J.H."/>
            <person name="Kruse O."/>
        </authorList>
    </citation>
    <scope>NUCLEOTIDE SEQUENCE [LARGE SCALE GENOMIC DNA]</scope>
    <source>
        <strain evidence="1 2">SAG 48.87</strain>
    </source>
</reference>
<organism evidence="1 2">
    <name type="scientific">Monoraphidium neglectum</name>
    <dbReference type="NCBI Taxonomy" id="145388"/>
    <lineage>
        <taxon>Eukaryota</taxon>
        <taxon>Viridiplantae</taxon>
        <taxon>Chlorophyta</taxon>
        <taxon>core chlorophytes</taxon>
        <taxon>Chlorophyceae</taxon>
        <taxon>CS clade</taxon>
        <taxon>Sphaeropleales</taxon>
        <taxon>Selenastraceae</taxon>
        <taxon>Monoraphidium</taxon>
    </lineage>
</organism>